<evidence type="ECO:0000256" key="2">
    <source>
        <dbReference type="SAM" id="Phobius"/>
    </source>
</evidence>
<evidence type="ECO:0000313" key="3">
    <source>
        <dbReference type="EMBL" id="RJF90771.1"/>
    </source>
</evidence>
<accession>A0A418WL52</accession>
<comment type="caution">
    <text evidence="3">The sequence shown here is derived from an EMBL/GenBank/DDBJ whole genome shotgun (WGS) entry which is preliminary data.</text>
</comment>
<feature type="transmembrane region" description="Helical" evidence="2">
    <location>
        <begin position="853"/>
        <end position="875"/>
    </location>
</feature>
<dbReference type="Proteomes" id="UP000286100">
    <property type="component" value="Unassembled WGS sequence"/>
</dbReference>
<feature type="transmembrane region" description="Helical" evidence="2">
    <location>
        <begin position="408"/>
        <end position="426"/>
    </location>
</feature>
<feature type="transmembrane region" description="Helical" evidence="2">
    <location>
        <begin position="281"/>
        <end position="301"/>
    </location>
</feature>
<feature type="transmembrane region" description="Helical" evidence="2">
    <location>
        <begin position="234"/>
        <end position="252"/>
    </location>
</feature>
<sequence length="972" mass="101298">MLVLAVAAVVFAVLLSRAFDRIRVLERALAELESRGYIASSAPDIEQPDVQPQPAAAFEAPRPVARIVAAPPPPEAGPAPATERPASPEPQPANYAPEPQSARATPLNLAATFENLVGGKLPIWIGGAALILSAFFLVRYSIESGLLGPGVRSILGAIFGVALLSASEASRRHRATRDDPRIGQALAGAGIATLYGTLYMAAELYGLVGTIAALVLMVAITVSALALSLRHGPPTAIMGLVGGFAAPLVTGLDAANVAPLLVYLALFTTGLFALAIHRGWLWLALAATGGGFVWPLILMALADRGELAWVGLFVLTLAFTATLALPRAGTSNRLLRLAPLVTGLVQLMLLAPQLEFSPLAWGLYALLAAAALWLGWRDHRLSPGAGAALALVLVLLAIALIGGDAVNAPLAALLFTLMFGGVGHWLLRRAPDARIWTGIALGAGAMPLLLTNTLQGDLLRPIGWAALATIAALSCGWVSWRWRDRTAPDSRFDLGLTGGAAVAALLLAIGLAQPIAPLWIASLLLAIAVALAFWARRVGDGSLANLSLAPLPFAVGYWTNATDALIAYGESVFAAGAIPPANAIAALALVPAALLALHTWLIGAHAARPILHWAAWILMLSIPLALVPAPWHAPLLAAVTAAAMLNPSRRLLPIHGEAAPLAASFLAMLPQLLPMALLLAASLSGDTTPFTRLPSLVALLREVGLPAAILAAFAGMRFETIAAKLRLALAALVVTGLAATLYALLKQPLAIASEPRFVMLGFLERAVLTHILFALGLAALWRLPRLRAAGLGLIGLAAFRILWFDLFILNPVAVTQSVGTIPLLNLATLHPALAAFWFWLATRLGAPQRPFRGAAMALAIVAVLGAIRQGIHGAILTADAITTTENYLYSAGLLGLSLVWLWRGIAKGVNDLRIVGLALLTLVTLKVFLVDASALEGVLRILSFMGLGLALIAIGWAYGRFLRGTSAAAAGA</sequence>
<gene>
    <name evidence="3" type="ORF">D3876_11290</name>
</gene>
<feature type="transmembrane region" description="Helical" evidence="2">
    <location>
        <begin position="383"/>
        <end position="402"/>
    </location>
</feature>
<feature type="transmembrane region" description="Helical" evidence="2">
    <location>
        <begin position="788"/>
        <end position="809"/>
    </location>
</feature>
<dbReference type="AlphaFoldDB" id="A0A418WL52"/>
<dbReference type="Pfam" id="PF10101">
    <property type="entry name" value="DUF2339"/>
    <property type="match status" value="1"/>
</dbReference>
<evidence type="ECO:0000313" key="4">
    <source>
        <dbReference type="Proteomes" id="UP000286100"/>
    </source>
</evidence>
<feature type="transmembrane region" description="Helical" evidence="2">
    <location>
        <begin position="757"/>
        <end position="781"/>
    </location>
</feature>
<dbReference type="RefSeq" id="WP_119762230.1">
    <property type="nucleotide sequence ID" value="NZ_QYUM01000003.1"/>
</dbReference>
<dbReference type="EMBL" id="QYUM01000003">
    <property type="protein sequence ID" value="RJF90771.1"/>
    <property type="molecule type" value="Genomic_DNA"/>
</dbReference>
<keyword evidence="4" id="KW-1185">Reference proteome</keyword>
<organism evidence="3 4">
    <name type="scientific">Sphingomonas cavernae</name>
    <dbReference type="NCBI Taxonomy" id="2320861"/>
    <lineage>
        <taxon>Bacteria</taxon>
        <taxon>Pseudomonadati</taxon>
        <taxon>Pseudomonadota</taxon>
        <taxon>Alphaproteobacteria</taxon>
        <taxon>Sphingomonadales</taxon>
        <taxon>Sphingomonadaceae</taxon>
        <taxon>Sphingomonas</taxon>
    </lineage>
</organism>
<feature type="transmembrane region" description="Helical" evidence="2">
    <location>
        <begin position="462"/>
        <end position="480"/>
    </location>
</feature>
<keyword evidence="2" id="KW-0472">Membrane</keyword>
<feature type="transmembrane region" description="Helical" evidence="2">
    <location>
        <begin position="492"/>
        <end position="512"/>
    </location>
</feature>
<feature type="transmembrane region" description="Helical" evidence="2">
    <location>
        <begin position="358"/>
        <end position="376"/>
    </location>
</feature>
<evidence type="ECO:0000256" key="1">
    <source>
        <dbReference type="SAM" id="MobiDB-lite"/>
    </source>
</evidence>
<feature type="transmembrane region" description="Helical" evidence="2">
    <location>
        <begin position="121"/>
        <end position="138"/>
    </location>
</feature>
<name>A0A418WL52_9SPHN</name>
<reference evidence="3 4" key="1">
    <citation type="submission" date="2018-09" db="EMBL/GenBank/DDBJ databases">
        <authorList>
            <person name="Zhu H."/>
        </authorList>
    </citation>
    <scope>NUCLEOTIDE SEQUENCE [LARGE SCALE GENOMIC DNA]</scope>
    <source>
        <strain evidence="3 4">K2R01-6</strain>
    </source>
</reference>
<feature type="transmembrane region" description="Helical" evidence="2">
    <location>
        <begin position="659"/>
        <end position="681"/>
    </location>
</feature>
<feature type="transmembrane region" description="Helical" evidence="2">
    <location>
        <begin position="258"/>
        <end position="276"/>
    </location>
</feature>
<feature type="transmembrane region" description="Helical" evidence="2">
    <location>
        <begin position="150"/>
        <end position="167"/>
    </location>
</feature>
<keyword evidence="2" id="KW-0812">Transmembrane</keyword>
<feature type="transmembrane region" description="Helical" evidence="2">
    <location>
        <begin position="518"/>
        <end position="535"/>
    </location>
</feature>
<feature type="transmembrane region" description="Helical" evidence="2">
    <location>
        <begin position="941"/>
        <end position="959"/>
    </location>
</feature>
<dbReference type="OrthoDB" id="5422830at2"/>
<protein>
    <submittedName>
        <fullName evidence="3">DUF2339 domain-containing protein</fullName>
    </submittedName>
</protein>
<feature type="transmembrane region" description="Helical" evidence="2">
    <location>
        <begin position="821"/>
        <end position="841"/>
    </location>
</feature>
<feature type="transmembrane region" description="Helical" evidence="2">
    <location>
        <begin position="542"/>
        <end position="561"/>
    </location>
</feature>
<feature type="transmembrane region" description="Helical" evidence="2">
    <location>
        <begin position="887"/>
        <end position="905"/>
    </location>
</feature>
<feature type="transmembrane region" description="Helical" evidence="2">
    <location>
        <begin position="912"/>
        <end position="929"/>
    </location>
</feature>
<feature type="transmembrane region" description="Helical" evidence="2">
    <location>
        <begin position="581"/>
        <end position="603"/>
    </location>
</feature>
<dbReference type="PANTHER" id="PTHR38434">
    <property type="entry name" value="BLL2549 PROTEIN"/>
    <property type="match status" value="1"/>
</dbReference>
<proteinExistence type="predicted"/>
<dbReference type="InterPro" id="IPR014600">
    <property type="entry name" value="UCP035905_mem"/>
</dbReference>
<dbReference type="PANTHER" id="PTHR38434:SF1">
    <property type="entry name" value="BLL2549 PROTEIN"/>
    <property type="match status" value="1"/>
</dbReference>
<feature type="transmembrane region" description="Helical" evidence="2">
    <location>
        <begin position="727"/>
        <end position="745"/>
    </location>
</feature>
<feature type="transmembrane region" description="Helical" evidence="2">
    <location>
        <begin position="610"/>
        <end position="627"/>
    </location>
</feature>
<feature type="transmembrane region" description="Helical" evidence="2">
    <location>
        <begin position="204"/>
        <end position="227"/>
    </location>
</feature>
<dbReference type="InterPro" id="IPR019286">
    <property type="entry name" value="DUF2339_TM"/>
</dbReference>
<dbReference type="PIRSF" id="PIRSF035905">
    <property type="entry name" value="UCP035905_mp"/>
    <property type="match status" value="1"/>
</dbReference>
<feature type="transmembrane region" description="Helical" evidence="2">
    <location>
        <begin position="307"/>
        <end position="325"/>
    </location>
</feature>
<feature type="region of interest" description="Disordered" evidence="1">
    <location>
        <begin position="68"/>
        <end position="101"/>
    </location>
</feature>
<feature type="transmembrane region" description="Helical" evidence="2">
    <location>
        <begin position="433"/>
        <end position="450"/>
    </location>
</feature>
<keyword evidence="2" id="KW-1133">Transmembrane helix</keyword>